<proteinExistence type="predicted"/>
<comment type="caution">
    <text evidence="3">The sequence shown here is derived from an EMBL/GenBank/DDBJ whole genome shotgun (WGS) entry which is preliminary data.</text>
</comment>
<feature type="region of interest" description="Disordered" evidence="1">
    <location>
        <begin position="108"/>
        <end position="135"/>
    </location>
</feature>
<keyword evidence="2" id="KW-0472">Membrane</keyword>
<reference evidence="3 4" key="1">
    <citation type="journal article" date="2023" name="Arcadia Sci">
        <title>De novo assembly of a long-read Amblyomma americanum tick genome.</title>
        <authorList>
            <person name="Chou S."/>
            <person name="Poskanzer K.E."/>
            <person name="Rollins M."/>
            <person name="Thuy-Boun P.S."/>
        </authorList>
    </citation>
    <scope>NUCLEOTIDE SEQUENCE [LARGE SCALE GENOMIC DNA]</scope>
    <source>
        <strain evidence="3">F_SG_1</strain>
        <tissue evidence="3">Salivary glands</tissue>
    </source>
</reference>
<dbReference type="EMBL" id="JARKHS020026553">
    <property type="protein sequence ID" value="KAK8766231.1"/>
    <property type="molecule type" value="Genomic_DNA"/>
</dbReference>
<feature type="region of interest" description="Disordered" evidence="1">
    <location>
        <begin position="57"/>
        <end position="79"/>
    </location>
</feature>
<evidence type="ECO:0000256" key="1">
    <source>
        <dbReference type="SAM" id="MobiDB-lite"/>
    </source>
</evidence>
<dbReference type="AlphaFoldDB" id="A0AAQ4DUU1"/>
<accession>A0AAQ4DUU1</accession>
<name>A0AAQ4DUU1_AMBAM</name>
<dbReference type="Proteomes" id="UP001321473">
    <property type="component" value="Unassembled WGS sequence"/>
</dbReference>
<feature type="compositionally biased region" description="Basic and acidic residues" evidence="1">
    <location>
        <begin position="231"/>
        <end position="240"/>
    </location>
</feature>
<feature type="transmembrane region" description="Helical" evidence="2">
    <location>
        <begin position="143"/>
        <end position="162"/>
    </location>
</feature>
<feature type="compositionally biased region" description="Polar residues" evidence="1">
    <location>
        <begin position="58"/>
        <end position="69"/>
    </location>
</feature>
<feature type="region of interest" description="Disordered" evidence="1">
    <location>
        <begin position="200"/>
        <end position="306"/>
    </location>
</feature>
<evidence type="ECO:0000256" key="2">
    <source>
        <dbReference type="SAM" id="Phobius"/>
    </source>
</evidence>
<feature type="compositionally biased region" description="Polar residues" evidence="1">
    <location>
        <begin position="204"/>
        <end position="218"/>
    </location>
</feature>
<keyword evidence="2" id="KW-0812">Transmembrane</keyword>
<protein>
    <submittedName>
        <fullName evidence="3">Uncharacterized protein</fullName>
    </submittedName>
</protein>
<keyword evidence="2" id="KW-1133">Transmembrane helix</keyword>
<evidence type="ECO:0000313" key="3">
    <source>
        <dbReference type="EMBL" id="KAK8766231.1"/>
    </source>
</evidence>
<evidence type="ECO:0000313" key="4">
    <source>
        <dbReference type="Proteomes" id="UP001321473"/>
    </source>
</evidence>
<sequence length="306" mass="32704">MKTPSSSDKKERQQPPLGDQQRIDCTIAPQARSPAEVFPPAVAAPMVSLQEPLANYPLANNNQFSNSQLEAGGSATPHGGLRPAVYPGEQSPSAWSPSFREYMVKAGRRRRSSVEEGTAADVASSGTSRESGRKKLSERVDNVILSIVFMMLVGIVAATLIISRALVKPSPEKGADDRADKGLQLTDTPIVIPQDIGVVVRPRTPSSQTEPGETSLETNFPEYTKTFAPDKGTRYPRPPETDEESEGSWTTLVANDAPILSGGRDDGSPSAHVPHGVDTSANGTSAVNDFQEVDATPYPSQEPLEI</sequence>
<keyword evidence="4" id="KW-1185">Reference proteome</keyword>
<feature type="compositionally biased region" description="Polar residues" evidence="1">
    <location>
        <begin position="279"/>
        <end position="288"/>
    </location>
</feature>
<gene>
    <name evidence="3" type="ORF">V5799_006988</name>
</gene>
<organism evidence="3 4">
    <name type="scientific">Amblyomma americanum</name>
    <name type="common">Lone star tick</name>
    <dbReference type="NCBI Taxonomy" id="6943"/>
    <lineage>
        <taxon>Eukaryota</taxon>
        <taxon>Metazoa</taxon>
        <taxon>Ecdysozoa</taxon>
        <taxon>Arthropoda</taxon>
        <taxon>Chelicerata</taxon>
        <taxon>Arachnida</taxon>
        <taxon>Acari</taxon>
        <taxon>Parasitiformes</taxon>
        <taxon>Ixodida</taxon>
        <taxon>Ixodoidea</taxon>
        <taxon>Ixodidae</taxon>
        <taxon>Amblyomminae</taxon>
        <taxon>Amblyomma</taxon>
    </lineage>
</organism>
<feature type="region of interest" description="Disordered" evidence="1">
    <location>
        <begin position="1"/>
        <end position="23"/>
    </location>
</feature>